<proteinExistence type="predicted"/>
<feature type="signal peptide" evidence="1">
    <location>
        <begin position="1"/>
        <end position="30"/>
    </location>
</feature>
<gene>
    <name evidence="2" type="ORF">NRB56_00900</name>
</gene>
<dbReference type="Proteomes" id="UP000431401">
    <property type="component" value="Unassembled WGS sequence"/>
</dbReference>
<name>A0A7K0DGY5_9NOCA</name>
<organism evidence="2 3">
    <name type="scientific">Nocardia aurantia</name>
    <dbReference type="NCBI Taxonomy" id="2585199"/>
    <lineage>
        <taxon>Bacteria</taxon>
        <taxon>Bacillati</taxon>
        <taxon>Actinomycetota</taxon>
        <taxon>Actinomycetes</taxon>
        <taxon>Mycobacteriales</taxon>
        <taxon>Nocardiaceae</taxon>
        <taxon>Nocardia</taxon>
    </lineage>
</organism>
<protein>
    <recommendedName>
        <fullName evidence="4">Secreted protein</fullName>
    </recommendedName>
</protein>
<dbReference type="EMBL" id="WEGI01000001">
    <property type="protein sequence ID" value="MQY24542.1"/>
    <property type="molecule type" value="Genomic_DNA"/>
</dbReference>
<evidence type="ECO:0000313" key="2">
    <source>
        <dbReference type="EMBL" id="MQY24542.1"/>
    </source>
</evidence>
<feature type="chain" id="PRO_5029852766" description="Secreted protein" evidence="1">
    <location>
        <begin position="31"/>
        <end position="85"/>
    </location>
</feature>
<evidence type="ECO:0008006" key="4">
    <source>
        <dbReference type="Google" id="ProtNLM"/>
    </source>
</evidence>
<comment type="caution">
    <text evidence="2">The sequence shown here is derived from an EMBL/GenBank/DDBJ whole genome shotgun (WGS) entry which is preliminary data.</text>
</comment>
<evidence type="ECO:0000313" key="3">
    <source>
        <dbReference type="Proteomes" id="UP000431401"/>
    </source>
</evidence>
<keyword evidence="1" id="KW-0732">Signal</keyword>
<reference evidence="2 3" key="1">
    <citation type="submission" date="2019-10" db="EMBL/GenBank/DDBJ databases">
        <title>Nocardia macrotermitis sp. nov. and Nocardia aurantia sp. nov., isolated from the gut of fungus growing-termite Macrotermes natalensis.</title>
        <authorList>
            <person name="Benndorf R."/>
            <person name="Schwitalla J."/>
            <person name="Martin K."/>
            <person name="De Beer W."/>
            <person name="Kaster A.-K."/>
            <person name="Vollmers J."/>
            <person name="Poulsen M."/>
            <person name="Beemelmanns C."/>
        </authorList>
    </citation>
    <scope>NUCLEOTIDE SEQUENCE [LARGE SCALE GENOMIC DNA]</scope>
    <source>
        <strain evidence="2 3">RB56</strain>
    </source>
</reference>
<sequence>MIDSMFVRTFSVAGMICAATVLISAPAAVADSGSSSLSGPSSLSGQINLGCLIETFSAQSPSASCHPPSIPVAATGEGERELSLP</sequence>
<keyword evidence="3" id="KW-1185">Reference proteome</keyword>
<evidence type="ECO:0000256" key="1">
    <source>
        <dbReference type="SAM" id="SignalP"/>
    </source>
</evidence>
<accession>A0A7K0DGY5</accession>
<dbReference type="AlphaFoldDB" id="A0A7K0DGY5"/>